<dbReference type="InterPro" id="IPR006047">
    <property type="entry name" value="GH13_cat_dom"/>
</dbReference>
<keyword evidence="6" id="KW-1185">Reference proteome</keyword>
<evidence type="ECO:0000256" key="3">
    <source>
        <dbReference type="SAM" id="SignalP"/>
    </source>
</evidence>
<dbReference type="Proteomes" id="UP000678545">
    <property type="component" value="Unassembled WGS sequence"/>
</dbReference>
<feature type="domain" description="Glycosyl hydrolase family 13 catalytic" evidence="4">
    <location>
        <begin position="81"/>
        <end position="468"/>
    </location>
</feature>
<dbReference type="GO" id="GO:0004556">
    <property type="term" value="F:alpha-amylase activity"/>
    <property type="evidence" value="ECO:0007669"/>
    <property type="project" value="TreeGrafter"/>
</dbReference>
<evidence type="ECO:0000259" key="4">
    <source>
        <dbReference type="SMART" id="SM00642"/>
    </source>
</evidence>
<dbReference type="GO" id="GO:0009313">
    <property type="term" value="P:oligosaccharide catabolic process"/>
    <property type="evidence" value="ECO:0007669"/>
    <property type="project" value="TreeGrafter"/>
</dbReference>
<feature type="signal peptide" evidence="3">
    <location>
        <begin position="1"/>
        <end position="25"/>
    </location>
</feature>
<accession>A0A941IGH7</accession>
<proteinExistence type="inferred from homology"/>
<feature type="region of interest" description="Disordered" evidence="2">
    <location>
        <begin position="35"/>
        <end position="58"/>
    </location>
</feature>
<dbReference type="SMART" id="SM00642">
    <property type="entry name" value="Aamy"/>
    <property type="match status" value="1"/>
</dbReference>
<gene>
    <name evidence="5" type="ORF">KDM90_08370</name>
</gene>
<protein>
    <submittedName>
        <fullName evidence="5">Alpha-amylase</fullName>
    </submittedName>
</protein>
<dbReference type="Gene3D" id="3.20.20.80">
    <property type="entry name" value="Glycosidases"/>
    <property type="match status" value="1"/>
</dbReference>
<dbReference type="PANTHER" id="PTHR10357:SF179">
    <property type="entry name" value="NEUTRAL AND BASIC AMINO ACID TRANSPORT PROTEIN RBAT"/>
    <property type="match status" value="1"/>
</dbReference>
<organism evidence="5 6">
    <name type="scientific">Undibacterium fentianense</name>
    <dbReference type="NCBI Taxonomy" id="2828728"/>
    <lineage>
        <taxon>Bacteria</taxon>
        <taxon>Pseudomonadati</taxon>
        <taxon>Pseudomonadota</taxon>
        <taxon>Betaproteobacteria</taxon>
        <taxon>Burkholderiales</taxon>
        <taxon>Oxalobacteraceae</taxon>
        <taxon>Undibacterium</taxon>
    </lineage>
</organism>
<evidence type="ECO:0000313" key="6">
    <source>
        <dbReference type="Proteomes" id="UP000678545"/>
    </source>
</evidence>
<evidence type="ECO:0000256" key="1">
    <source>
        <dbReference type="ARBA" id="ARBA00008061"/>
    </source>
</evidence>
<dbReference type="AlphaFoldDB" id="A0A941IGH7"/>
<dbReference type="Pfam" id="PF00128">
    <property type="entry name" value="Alpha-amylase"/>
    <property type="match status" value="1"/>
</dbReference>
<dbReference type="InterPro" id="IPR017853">
    <property type="entry name" value="GH"/>
</dbReference>
<dbReference type="PANTHER" id="PTHR10357">
    <property type="entry name" value="ALPHA-AMYLASE FAMILY MEMBER"/>
    <property type="match status" value="1"/>
</dbReference>
<reference evidence="5" key="1">
    <citation type="submission" date="2021-04" db="EMBL/GenBank/DDBJ databases">
        <title>novel species isolated from subtropical streams in China.</title>
        <authorList>
            <person name="Lu H."/>
        </authorList>
    </citation>
    <scope>NUCLEOTIDE SEQUENCE</scope>
    <source>
        <strain evidence="5">FT137W</strain>
    </source>
</reference>
<dbReference type="SUPFAM" id="SSF51011">
    <property type="entry name" value="Glycosyl hydrolase domain"/>
    <property type="match status" value="1"/>
</dbReference>
<dbReference type="CDD" id="cd11316">
    <property type="entry name" value="AmyAc_bac2_AmyA"/>
    <property type="match status" value="1"/>
</dbReference>
<evidence type="ECO:0000256" key="2">
    <source>
        <dbReference type="SAM" id="MobiDB-lite"/>
    </source>
</evidence>
<keyword evidence="3" id="KW-0732">Signal</keyword>
<dbReference type="Gene3D" id="2.60.40.1180">
    <property type="entry name" value="Golgi alpha-mannosidase II"/>
    <property type="match status" value="1"/>
</dbReference>
<dbReference type="SUPFAM" id="SSF51445">
    <property type="entry name" value="(Trans)glycosidases"/>
    <property type="match status" value="1"/>
</dbReference>
<name>A0A941IGH7_9BURK</name>
<comment type="similarity">
    <text evidence="1">Belongs to the glycosyl hydrolase 13 family.</text>
</comment>
<evidence type="ECO:0000313" key="5">
    <source>
        <dbReference type="EMBL" id="MBR7800010.1"/>
    </source>
</evidence>
<comment type="caution">
    <text evidence="5">The sequence shown here is derived from an EMBL/GenBank/DDBJ whole genome shotgun (WGS) entry which is preliminary data.</text>
</comment>
<dbReference type="EMBL" id="JAGSPJ010000003">
    <property type="protein sequence ID" value="MBR7800010.1"/>
    <property type="molecule type" value="Genomic_DNA"/>
</dbReference>
<dbReference type="PROSITE" id="PS51257">
    <property type="entry name" value="PROKAR_LIPOPROTEIN"/>
    <property type="match status" value="1"/>
</dbReference>
<dbReference type="InterPro" id="IPR045857">
    <property type="entry name" value="O16G_dom_2"/>
</dbReference>
<dbReference type="RefSeq" id="WP_212675153.1">
    <property type="nucleotide sequence ID" value="NZ_JAGSPJ010000003.1"/>
</dbReference>
<dbReference type="Gene3D" id="3.90.400.10">
    <property type="entry name" value="Oligo-1,6-glucosidase, Domain 2"/>
    <property type="match status" value="1"/>
</dbReference>
<dbReference type="InterPro" id="IPR013780">
    <property type="entry name" value="Glyco_hydro_b"/>
</dbReference>
<feature type="chain" id="PRO_5037006931" evidence="3">
    <location>
        <begin position="26"/>
        <end position="558"/>
    </location>
</feature>
<sequence length="558" mass="61968">MSIKSKNIINKIVLLTSLCILSACGGGSGSDSNKISLTPNSATQTNETPSSNLPTFEQSPVTVANKQSALPETWRQGPMMEIYVRGYQDSDGDGIGDLRGLIQRLDYLHDLGIKGIWLMPITESDDQDHGYAVKNYRNIEPKYGSLEDFDRLVQEAHVRGIGIILDYVMNHSARTHPAFINAADTSSNAYRQWYIWKDTPPTGWNIFGNNPWYSSKNGNYFAAFYSGMPDFNLLNPQVIAFHENNLRFWLNRGVDGFRFDAVGNLIENNAGAWESQPESIALMGKIRENVQQYDNRFIVCEAPGKPLAYAASTSCGNAFAFQHNYDLVRAAQGQIPAIQSIGSYFNTAPTDMATMISNHDEFAGRRLWDQVNGDIKQYQLAAATYLLQPGTPFIYYGEEIGMSGAANLSGDQQLRTPMSWNNQTNYAGFSTAQPFRSLSANRNTNNVADQIQNDNSLYQFYKKLIALRLQRPSLSQGNYTNSAVDGSVLSFHRSAGNEKSLIILNYGSSPANISLSNLPANRELVSLYPDTQFSFQTNSLGFSSIQIPAQMGFVFDIK</sequence>